<accession>A0A4Q7NDB5</accession>
<comment type="similarity">
    <text evidence="7">Belongs to the transglycosylase MltG family.</text>
</comment>
<comment type="function">
    <text evidence="7">Functions as a peptidoglycan terminase that cleaves nascent peptidoglycan strands endolytically to terminate their elongation.</text>
</comment>
<dbReference type="Gene3D" id="3.30.160.60">
    <property type="entry name" value="Classic Zinc Finger"/>
    <property type="match status" value="1"/>
</dbReference>
<dbReference type="InterPro" id="IPR003770">
    <property type="entry name" value="MLTG-like"/>
</dbReference>
<dbReference type="Pfam" id="PF02618">
    <property type="entry name" value="YceG"/>
    <property type="match status" value="1"/>
</dbReference>
<evidence type="ECO:0000256" key="4">
    <source>
        <dbReference type="ARBA" id="ARBA00023136"/>
    </source>
</evidence>
<proteinExistence type="inferred from homology"/>
<dbReference type="PANTHER" id="PTHR30518:SF2">
    <property type="entry name" value="ENDOLYTIC MUREIN TRANSGLYCOSYLASE"/>
    <property type="match status" value="1"/>
</dbReference>
<keyword evidence="4 7" id="KW-0472">Membrane</keyword>
<dbReference type="GO" id="GO:0071555">
    <property type="term" value="P:cell wall organization"/>
    <property type="evidence" value="ECO:0007669"/>
    <property type="project" value="UniProtKB-KW"/>
</dbReference>
<dbReference type="GO" id="GO:0008932">
    <property type="term" value="F:lytic endotransglycosylase activity"/>
    <property type="evidence" value="ECO:0007669"/>
    <property type="project" value="UniProtKB-UniRule"/>
</dbReference>
<sequence length="354" mass="39483">MPKRHFSLKRALLVSLATLLLASLAIVGAGVAWLRMPLSLPADKVDFVIDEGTTMRGIARQVREAGIAVPPEVLIAYARVTGTERRIKAGGYEVARGDSLWTLLNRLARGDVTQREIRFIEGWNFRQIRAALRRHPDVRQTLDGLDDATVTAKIGASTSHPEGLFFPDTYLFAVGSSDIDILRRAYRAQQRELADIWAQRDPDLPLGSPYEVLILASIVEKETGMEADRRRIAGVFVNRLKVGMPLQTDPTVIYGLGEVFDGNLRRRDLRADTPWNTYTRRGLPPTPISNPGRASLLAAVQPEKHKYLYFVSRGDGTSAFSETLDGHNRYVARYQLRGQGLQPPPSFQTETVRP</sequence>
<gene>
    <name evidence="7" type="primary">mltG</name>
    <name evidence="8" type="ORF">EV675_3609</name>
</gene>
<evidence type="ECO:0000256" key="3">
    <source>
        <dbReference type="ARBA" id="ARBA00022989"/>
    </source>
</evidence>
<dbReference type="NCBIfam" id="TIGR00247">
    <property type="entry name" value="endolytic transglycosylase MltG"/>
    <property type="match status" value="1"/>
</dbReference>
<reference evidence="8 9" key="1">
    <citation type="submission" date="2019-02" db="EMBL/GenBank/DDBJ databases">
        <title>Genomic Encyclopedia of Type Strains, Phase IV (KMG-IV): sequencing the most valuable type-strain genomes for metagenomic binning, comparative biology and taxonomic classification.</title>
        <authorList>
            <person name="Goeker M."/>
        </authorList>
    </citation>
    <scope>NUCLEOTIDE SEQUENCE [LARGE SCALE GENOMIC DNA]</scope>
    <source>
        <strain evidence="8 9">K24</strain>
    </source>
</reference>
<keyword evidence="1 7" id="KW-1003">Cell membrane</keyword>
<keyword evidence="2 7" id="KW-0812">Transmembrane</keyword>
<keyword evidence="9" id="KW-1185">Reference proteome</keyword>
<organism evidence="8 9">
    <name type="scientific">Pigmentiphaga kullae</name>
    <dbReference type="NCBI Taxonomy" id="151784"/>
    <lineage>
        <taxon>Bacteria</taxon>
        <taxon>Pseudomonadati</taxon>
        <taxon>Pseudomonadota</taxon>
        <taxon>Betaproteobacteria</taxon>
        <taxon>Burkholderiales</taxon>
        <taxon>Alcaligenaceae</taxon>
        <taxon>Pigmentiphaga</taxon>
    </lineage>
</organism>
<evidence type="ECO:0000313" key="9">
    <source>
        <dbReference type="Proteomes" id="UP000292445"/>
    </source>
</evidence>
<dbReference type="Gene3D" id="3.30.1490.480">
    <property type="entry name" value="Endolytic murein transglycosylase"/>
    <property type="match status" value="1"/>
</dbReference>
<evidence type="ECO:0000256" key="1">
    <source>
        <dbReference type="ARBA" id="ARBA00022475"/>
    </source>
</evidence>
<evidence type="ECO:0000256" key="5">
    <source>
        <dbReference type="ARBA" id="ARBA00023239"/>
    </source>
</evidence>
<dbReference type="EMBL" id="SGXC01000002">
    <property type="protein sequence ID" value="RZS80996.1"/>
    <property type="molecule type" value="Genomic_DNA"/>
</dbReference>
<evidence type="ECO:0000256" key="7">
    <source>
        <dbReference type="HAMAP-Rule" id="MF_02065"/>
    </source>
</evidence>
<dbReference type="AlphaFoldDB" id="A0A4Q7NDB5"/>
<keyword evidence="3 7" id="KW-1133">Transmembrane helix</keyword>
<keyword evidence="7" id="KW-0997">Cell inner membrane</keyword>
<name>A0A4Q7NDB5_9BURK</name>
<keyword evidence="5 7" id="KW-0456">Lyase</keyword>
<dbReference type="PANTHER" id="PTHR30518">
    <property type="entry name" value="ENDOLYTIC MUREIN TRANSGLYCOSYLASE"/>
    <property type="match status" value="1"/>
</dbReference>
<comment type="caution">
    <text evidence="8">The sequence shown here is derived from an EMBL/GenBank/DDBJ whole genome shotgun (WGS) entry which is preliminary data.</text>
</comment>
<dbReference type="OrthoDB" id="9814591at2"/>
<protein>
    <recommendedName>
        <fullName evidence="7">Endolytic murein transglycosylase</fullName>
        <ecNumber evidence="7">4.2.2.29</ecNumber>
    </recommendedName>
    <alternativeName>
        <fullName evidence="7">Peptidoglycan lytic transglycosylase</fullName>
    </alternativeName>
    <alternativeName>
        <fullName evidence="7">Peptidoglycan polymerization terminase</fullName>
    </alternativeName>
</protein>
<dbReference type="RefSeq" id="WP_130358590.1">
    <property type="nucleotide sequence ID" value="NZ_SGXC01000002.1"/>
</dbReference>
<keyword evidence="6 7" id="KW-0961">Cell wall biogenesis/degradation</keyword>
<evidence type="ECO:0000313" key="8">
    <source>
        <dbReference type="EMBL" id="RZS80996.1"/>
    </source>
</evidence>
<dbReference type="HAMAP" id="MF_02065">
    <property type="entry name" value="MltG"/>
    <property type="match status" value="1"/>
</dbReference>
<comment type="catalytic activity">
    <reaction evidence="7">
        <text>a peptidoglycan chain = a peptidoglycan chain with N-acetyl-1,6-anhydromuramyl-[peptide] at the reducing end + a peptidoglycan chain with N-acetylglucosamine at the non-reducing end.</text>
        <dbReference type="EC" id="4.2.2.29"/>
    </reaction>
</comment>
<evidence type="ECO:0000256" key="2">
    <source>
        <dbReference type="ARBA" id="ARBA00022692"/>
    </source>
</evidence>
<feature type="site" description="Important for catalytic activity" evidence="7">
    <location>
        <position position="222"/>
    </location>
</feature>
<evidence type="ECO:0000256" key="6">
    <source>
        <dbReference type="ARBA" id="ARBA00023316"/>
    </source>
</evidence>
<dbReference type="GO" id="GO:0009252">
    <property type="term" value="P:peptidoglycan biosynthetic process"/>
    <property type="evidence" value="ECO:0007669"/>
    <property type="project" value="UniProtKB-UniRule"/>
</dbReference>
<dbReference type="CDD" id="cd08010">
    <property type="entry name" value="MltG_like"/>
    <property type="match status" value="1"/>
</dbReference>
<dbReference type="EC" id="4.2.2.29" evidence="7"/>
<dbReference type="Proteomes" id="UP000292445">
    <property type="component" value="Unassembled WGS sequence"/>
</dbReference>
<dbReference type="GO" id="GO:0005886">
    <property type="term" value="C:plasma membrane"/>
    <property type="evidence" value="ECO:0007669"/>
    <property type="project" value="UniProtKB-UniRule"/>
</dbReference>